<evidence type="ECO:0000313" key="2">
    <source>
        <dbReference type="EMBL" id="MDR7192655.1"/>
    </source>
</evidence>
<proteinExistence type="predicted"/>
<dbReference type="InterPro" id="IPR025391">
    <property type="entry name" value="DUF4123"/>
</dbReference>
<gene>
    <name evidence="2" type="ORF">J2W68_001369</name>
</gene>
<name>A0ABU1XV86_9GAMM</name>
<dbReference type="Pfam" id="PF13503">
    <property type="entry name" value="DUF4123"/>
    <property type="match status" value="1"/>
</dbReference>
<evidence type="ECO:0000259" key="1">
    <source>
        <dbReference type="Pfam" id="PF13503"/>
    </source>
</evidence>
<reference evidence="2 3" key="1">
    <citation type="submission" date="2023-07" db="EMBL/GenBank/DDBJ databases">
        <title>Sorghum-associated microbial communities from plants grown in Nebraska, USA.</title>
        <authorList>
            <person name="Schachtman D."/>
        </authorList>
    </citation>
    <scope>NUCLEOTIDE SEQUENCE [LARGE SCALE GENOMIC DNA]</scope>
    <source>
        <strain evidence="2 3">4099</strain>
    </source>
</reference>
<sequence length="250" mass="29001">MIVELEHRLFLAQDYAIINPMQVSSDQYGDLDAQRMIPKGLERHHRMMPLLVRLASVNEPRRLELLERTNQWARRHHMPLFSALFSSSRPPDRVMPNLLANMLLRRAGRHVWLRYHDPRVFRHLQWLFDHDQVAALMGPAQTWLGFDPLCRRWHQWSCPVVQRHPRLRLDAKQWEAVEQFEALNGCLRDLSAAGEATDDDTARGLLEGLLEAGRQGLVQDVDVMLYARQHLARGLERTAPGGINRAARPL</sequence>
<dbReference type="RefSeq" id="WP_310233880.1">
    <property type="nucleotide sequence ID" value="NZ_JAVDWO010000004.1"/>
</dbReference>
<accession>A0ABU1XV86</accession>
<dbReference type="Proteomes" id="UP001256588">
    <property type="component" value="Unassembled WGS sequence"/>
</dbReference>
<comment type="caution">
    <text evidence="2">The sequence shown here is derived from an EMBL/GenBank/DDBJ whole genome shotgun (WGS) entry which is preliminary data.</text>
</comment>
<evidence type="ECO:0000313" key="3">
    <source>
        <dbReference type="Proteomes" id="UP001256588"/>
    </source>
</evidence>
<protein>
    <recommendedName>
        <fullName evidence="1">DUF4123 domain-containing protein</fullName>
    </recommendedName>
</protein>
<organism evidence="2 3">
    <name type="scientific">Luteimonas terrae</name>
    <dbReference type="NCBI Taxonomy" id="1530191"/>
    <lineage>
        <taxon>Bacteria</taxon>
        <taxon>Pseudomonadati</taxon>
        <taxon>Pseudomonadota</taxon>
        <taxon>Gammaproteobacteria</taxon>
        <taxon>Lysobacterales</taxon>
        <taxon>Lysobacteraceae</taxon>
        <taxon>Luteimonas</taxon>
    </lineage>
</organism>
<keyword evidence="3" id="KW-1185">Reference proteome</keyword>
<feature type="domain" description="DUF4123" evidence="1">
    <location>
        <begin position="41"/>
        <end position="133"/>
    </location>
</feature>
<dbReference type="EMBL" id="JAVDWO010000004">
    <property type="protein sequence ID" value="MDR7192655.1"/>
    <property type="molecule type" value="Genomic_DNA"/>
</dbReference>